<reference evidence="11 12" key="1">
    <citation type="submission" date="2019-09" db="EMBL/GenBank/DDBJ databases">
        <title>Bird 10,000 Genomes (B10K) Project - Family phase.</title>
        <authorList>
            <person name="Zhang G."/>
        </authorList>
    </citation>
    <scope>NUCLEOTIDE SEQUENCE [LARGE SCALE GENOMIC DNA]</scope>
    <source>
        <strain evidence="11">B10K-DU-001-62</strain>
        <tissue evidence="11">Muscle</tissue>
    </source>
</reference>
<comment type="subcellular location">
    <subcellularLocation>
        <location evidence="1">Cytoplasm</location>
    </subcellularLocation>
</comment>
<feature type="domain" description="Serpin" evidence="10">
    <location>
        <begin position="13"/>
        <end position="387"/>
    </location>
</feature>
<dbReference type="InterPro" id="IPR036186">
    <property type="entry name" value="Serpin_sf"/>
</dbReference>
<evidence type="ECO:0000256" key="9">
    <source>
        <dbReference type="ARBA" id="ARBA00079383"/>
    </source>
</evidence>
<dbReference type="GO" id="GO:0005737">
    <property type="term" value="C:cytoplasm"/>
    <property type="evidence" value="ECO:0007669"/>
    <property type="project" value="UniProtKB-SubCell"/>
</dbReference>
<dbReference type="SUPFAM" id="SSF56574">
    <property type="entry name" value="Serpins"/>
    <property type="match status" value="1"/>
</dbReference>
<protein>
    <recommendedName>
        <fullName evidence="8">Leukocyte elastase inhibitor</fullName>
    </recommendedName>
    <alternativeName>
        <fullName evidence="9">Serpin B1</fullName>
    </alternativeName>
</protein>
<dbReference type="InterPro" id="IPR023796">
    <property type="entry name" value="Serpin_dom"/>
</dbReference>
<keyword evidence="5" id="KW-0722">Serine protease inhibitor</keyword>
<evidence type="ECO:0000256" key="6">
    <source>
        <dbReference type="ARBA" id="ARBA00022990"/>
    </source>
</evidence>
<dbReference type="Proteomes" id="UP000566440">
    <property type="component" value="Unassembled WGS sequence"/>
</dbReference>
<dbReference type="CDD" id="cd19560">
    <property type="entry name" value="serpinB1_LEI"/>
    <property type="match status" value="1"/>
</dbReference>
<dbReference type="PROSITE" id="PS00284">
    <property type="entry name" value="SERPIN"/>
    <property type="match status" value="1"/>
</dbReference>
<dbReference type="SMART" id="SM00093">
    <property type="entry name" value="SERPIN"/>
    <property type="match status" value="1"/>
</dbReference>
<dbReference type="GO" id="GO:0004867">
    <property type="term" value="F:serine-type endopeptidase inhibitor activity"/>
    <property type="evidence" value="ECO:0007669"/>
    <property type="project" value="UniProtKB-KW"/>
</dbReference>
<evidence type="ECO:0000259" key="10">
    <source>
        <dbReference type="SMART" id="SM00093"/>
    </source>
</evidence>
<evidence type="ECO:0000256" key="7">
    <source>
        <dbReference type="ARBA" id="ARBA00059846"/>
    </source>
</evidence>
<dbReference type="PANTHER" id="PTHR11461:SF180">
    <property type="entry name" value="LEUKOCYTE ELASTASE INHIBITOR"/>
    <property type="match status" value="1"/>
</dbReference>
<comment type="similarity">
    <text evidence="2">Belongs to the serpin family. Ov-serpin subfamily.</text>
</comment>
<evidence type="ECO:0000256" key="2">
    <source>
        <dbReference type="ARBA" id="ARBA00006426"/>
    </source>
</evidence>
<dbReference type="AlphaFoldDB" id="A0A7K9SHF5"/>
<evidence type="ECO:0000256" key="1">
    <source>
        <dbReference type="ARBA" id="ARBA00004496"/>
    </source>
</evidence>
<evidence type="ECO:0000256" key="4">
    <source>
        <dbReference type="ARBA" id="ARBA00022690"/>
    </source>
</evidence>
<dbReference type="GO" id="GO:0005615">
    <property type="term" value="C:extracellular space"/>
    <property type="evidence" value="ECO:0007669"/>
    <property type="project" value="InterPro"/>
</dbReference>
<evidence type="ECO:0000256" key="3">
    <source>
        <dbReference type="ARBA" id="ARBA00022490"/>
    </source>
</evidence>
<dbReference type="InterPro" id="IPR042185">
    <property type="entry name" value="Serpin_sf_2"/>
</dbReference>
<dbReference type="InterPro" id="IPR042178">
    <property type="entry name" value="Serpin_sf_1"/>
</dbReference>
<dbReference type="OrthoDB" id="671595at2759"/>
<evidence type="ECO:0000256" key="5">
    <source>
        <dbReference type="ARBA" id="ARBA00022900"/>
    </source>
</evidence>
<evidence type="ECO:0000313" key="11">
    <source>
        <dbReference type="EMBL" id="NXI35567.1"/>
    </source>
</evidence>
<dbReference type="FunFam" id="3.30.497.10:FF:000001">
    <property type="entry name" value="Serine protease inhibitor"/>
    <property type="match status" value="1"/>
</dbReference>
<dbReference type="FunFam" id="2.10.310.10:FF:000001">
    <property type="entry name" value="Serpin family A member 1"/>
    <property type="match status" value="1"/>
</dbReference>
<dbReference type="GO" id="GO:0032691">
    <property type="term" value="P:negative regulation of interleukin-1 beta production"/>
    <property type="evidence" value="ECO:0007669"/>
    <property type="project" value="TreeGrafter"/>
</dbReference>
<dbReference type="FunFam" id="2.30.39.10:FF:000014">
    <property type="entry name" value="Serpin family B member 9"/>
    <property type="match status" value="1"/>
</dbReference>
<dbReference type="Gene3D" id="2.30.39.10">
    <property type="entry name" value="Alpha-1-antitrypsin, domain 1"/>
    <property type="match status" value="1"/>
</dbReference>
<dbReference type="Pfam" id="PF00079">
    <property type="entry name" value="Serpin"/>
    <property type="match status" value="1"/>
</dbReference>
<proteinExistence type="inferred from homology"/>
<accession>A0A7K9SHF5</accession>
<dbReference type="InterPro" id="IPR023795">
    <property type="entry name" value="Serpin_CS"/>
</dbReference>
<name>A0A7K9SHF5_9PICI</name>
<dbReference type="Gene3D" id="2.10.310.10">
    <property type="entry name" value="Serpins superfamily"/>
    <property type="match status" value="1"/>
</dbReference>
<keyword evidence="3" id="KW-0963">Cytoplasm</keyword>
<evidence type="ECO:0000313" key="12">
    <source>
        <dbReference type="Proteomes" id="UP000566440"/>
    </source>
</evidence>
<dbReference type="Gene3D" id="3.30.497.10">
    <property type="entry name" value="Antithrombin, subunit I, domain 2"/>
    <property type="match status" value="1"/>
</dbReference>
<comment type="function">
    <text evidence="7">Regulates the activity of the neutrophil proteases.</text>
</comment>
<keyword evidence="6" id="KW-0007">Acetylation</keyword>
<keyword evidence="4" id="KW-0646">Protease inhibitor</keyword>
<organism evidence="11 12">
    <name type="scientific">Galbula dea</name>
    <dbReference type="NCBI Taxonomy" id="1109041"/>
    <lineage>
        <taxon>Eukaryota</taxon>
        <taxon>Metazoa</taxon>
        <taxon>Chordata</taxon>
        <taxon>Craniata</taxon>
        <taxon>Vertebrata</taxon>
        <taxon>Euteleostomi</taxon>
        <taxon>Archelosauria</taxon>
        <taxon>Archosauria</taxon>
        <taxon>Dinosauria</taxon>
        <taxon>Saurischia</taxon>
        <taxon>Theropoda</taxon>
        <taxon>Coelurosauria</taxon>
        <taxon>Aves</taxon>
        <taxon>Neognathae</taxon>
        <taxon>Neoaves</taxon>
        <taxon>Telluraves</taxon>
        <taxon>Coraciimorphae</taxon>
        <taxon>Piciformes</taxon>
        <taxon>Galbulidae</taxon>
        <taxon>Galbula</taxon>
    </lineage>
</organism>
<comment type="caution">
    <text evidence="11">The sequence shown here is derived from an EMBL/GenBank/DDBJ whole genome shotgun (WGS) entry which is preliminary data.</text>
</comment>
<dbReference type="EMBL" id="VWZX01001046">
    <property type="protein sequence ID" value="NXI35567.1"/>
    <property type="molecule type" value="Genomic_DNA"/>
</dbReference>
<sequence length="387" mass="44105">MENLCNANTRFALDLLRRFKETNPTGNIFFSPVSISAALSMVHLGAKGNTEAQVLKVTNLLLSFQTLHFDQVEETHSRFQTLTRDINRSNAPYLLRLANRLFGDKSYSFLPDFLTNTQKFYGADLATVDFLQACEEARKEINQWVGEKTEGKIPHLLSEGSVDNSTRLVLVNAIYFKGTWAEMFKEADTTDMPFRLNKSERQTVKMMYQKKKFRFGYIPEEKIRVLELPYDGKELSMIILLPDDIEDDSTGLQKLEEQLTFEKLQEWTCPEHLYSTDVHVRLPKFKLEESYDLESHLSAMGLLDVFDSGKADLSGMSGARDLFLSKVVHKAFVEVNEEGTEAAAATAGIAMLCMVMEEDFNADHPFLFFIRHNPTQSILFLGRFASP</sequence>
<evidence type="ECO:0000256" key="8">
    <source>
        <dbReference type="ARBA" id="ARBA00073281"/>
    </source>
</evidence>
<dbReference type="PANTHER" id="PTHR11461">
    <property type="entry name" value="SERINE PROTEASE INHIBITOR, SERPIN"/>
    <property type="match status" value="1"/>
</dbReference>
<feature type="non-terminal residue" evidence="11">
    <location>
        <position position="387"/>
    </location>
</feature>
<keyword evidence="12" id="KW-1185">Reference proteome</keyword>
<feature type="non-terminal residue" evidence="11">
    <location>
        <position position="1"/>
    </location>
</feature>
<dbReference type="InterPro" id="IPR000215">
    <property type="entry name" value="Serpin_fam"/>
</dbReference>
<gene>
    <name evidence="11" type="primary">Serpinb1</name>
    <name evidence="11" type="ORF">GALDEA_R09851</name>
</gene>